<gene>
    <name evidence="2" type="ORF">ABLG96_10785</name>
</gene>
<dbReference type="PANTHER" id="PTHR46553">
    <property type="entry name" value="ADENINE NUCLEOTIDE ALPHA HYDROLASES-LIKE SUPERFAMILY PROTEIN"/>
    <property type="match status" value="1"/>
</dbReference>
<dbReference type="InterPro" id="IPR006016">
    <property type="entry name" value="UspA"/>
</dbReference>
<organism evidence="2">
    <name type="scientific">Nakamurella sp. A5-74</name>
    <dbReference type="NCBI Taxonomy" id="3158264"/>
    <lineage>
        <taxon>Bacteria</taxon>
        <taxon>Bacillati</taxon>
        <taxon>Actinomycetota</taxon>
        <taxon>Actinomycetes</taxon>
        <taxon>Nakamurellales</taxon>
        <taxon>Nakamurellaceae</taxon>
        <taxon>Nakamurella</taxon>
    </lineage>
</organism>
<dbReference type="EMBL" id="CP159218">
    <property type="protein sequence ID" value="XCG65715.1"/>
    <property type="molecule type" value="Genomic_DNA"/>
</dbReference>
<dbReference type="AlphaFoldDB" id="A0AAU8DU84"/>
<evidence type="ECO:0000259" key="1">
    <source>
        <dbReference type="Pfam" id="PF00582"/>
    </source>
</evidence>
<evidence type="ECO:0000313" key="2">
    <source>
        <dbReference type="EMBL" id="XCG65715.1"/>
    </source>
</evidence>
<dbReference type="RefSeq" id="WP_353651320.1">
    <property type="nucleotide sequence ID" value="NZ_CP159218.1"/>
</dbReference>
<dbReference type="Gene3D" id="3.40.50.620">
    <property type="entry name" value="HUPs"/>
    <property type="match status" value="1"/>
</dbReference>
<accession>A0AAU8DU84</accession>
<proteinExistence type="predicted"/>
<sequence>MRKPSPWHGSVPTGNDQLPPGAVGMVVGVDGSAAGRRALRWALREALRRRCRLEVVHCWYSRTTEGTPVAVISLRDLRSDSEGMLRGEIAAVSRRFPALPALTLTSAHGRPVPTLVAASERAQLLVVGARARSGSGFEVADGCVRHAHCPVVVVDRSGYRESDPPAPASTG</sequence>
<feature type="domain" description="UspA" evidence="1">
    <location>
        <begin position="26"/>
        <end position="154"/>
    </location>
</feature>
<reference evidence="2" key="1">
    <citation type="submission" date="2024-05" db="EMBL/GenBank/DDBJ databases">
        <authorList>
            <person name="Cai S.Y."/>
            <person name="Jin L.M."/>
            <person name="Li H.R."/>
        </authorList>
    </citation>
    <scope>NUCLEOTIDE SEQUENCE</scope>
    <source>
        <strain evidence="2">A5-74</strain>
    </source>
</reference>
<protein>
    <submittedName>
        <fullName evidence="2">Universal stress protein</fullName>
    </submittedName>
</protein>
<dbReference type="InterPro" id="IPR014729">
    <property type="entry name" value="Rossmann-like_a/b/a_fold"/>
</dbReference>
<dbReference type="PANTHER" id="PTHR46553:SF3">
    <property type="entry name" value="ADENINE NUCLEOTIDE ALPHA HYDROLASES-LIKE SUPERFAMILY PROTEIN"/>
    <property type="match status" value="1"/>
</dbReference>
<name>A0AAU8DU84_9ACTN</name>
<dbReference type="Pfam" id="PF00582">
    <property type="entry name" value="Usp"/>
    <property type="match status" value="1"/>
</dbReference>
<dbReference type="SUPFAM" id="SSF52402">
    <property type="entry name" value="Adenine nucleotide alpha hydrolases-like"/>
    <property type="match status" value="1"/>
</dbReference>